<dbReference type="OrthoDB" id="8445527at2"/>
<evidence type="ECO:0000256" key="1">
    <source>
        <dbReference type="SAM" id="SignalP"/>
    </source>
</evidence>
<dbReference type="Gene3D" id="2.60.40.10">
    <property type="entry name" value="Immunoglobulins"/>
    <property type="match status" value="2"/>
</dbReference>
<dbReference type="InterPro" id="IPR013783">
    <property type="entry name" value="Ig-like_fold"/>
</dbReference>
<keyword evidence="4" id="KW-1185">Reference proteome</keyword>
<evidence type="ECO:0000313" key="3">
    <source>
        <dbReference type="EMBL" id="CUH72380.1"/>
    </source>
</evidence>
<dbReference type="InterPro" id="IPR017868">
    <property type="entry name" value="Filamin/ABP280_repeat-like"/>
</dbReference>
<name>A0A0P1FUT8_9RHOB</name>
<dbReference type="InterPro" id="IPR036709">
    <property type="entry name" value="Autotransporte_beta_dom_sf"/>
</dbReference>
<reference evidence="3 5" key="2">
    <citation type="submission" date="2015-09" db="EMBL/GenBank/DDBJ databases">
        <authorList>
            <consortium name="Swine Surveillance"/>
        </authorList>
    </citation>
    <scope>NUCLEOTIDE SEQUENCE [LARGE SCALE GENOMIC DNA]</scope>
    <source>
        <strain evidence="3 5">5120</strain>
    </source>
</reference>
<evidence type="ECO:0000313" key="4">
    <source>
        <dbReference type="Proteomes" id="UP000051086"/>
    </source>
</evidence>
<feature type="chain" id="PRO_5009792533" description="Autotransporter domain-containing protein" evidence="1">
    <location>
        <begin position="25"/>
        <end position="762"/>
    </location>
</feature>
<protein>
    <recommendedName>
        <fullName evidence="6">Autotransporter domain-containing protein</fullName>
    </recommendedName>
</protein>
<dbReference type="AlphaFoldDB" id="A0A0P1FUT8"/>
<dbReference type="RefSeq" id="WP_058243579.1">
    <property type="nucleotide sequence ID" value="NZ_CYSB01000041.1"/>
</dbReference>
<evidence type="ECO:0000313" key="2">
    <source>
        <dbReference type="EMBL" id="CUH69990.1"/>
    </source>
</evidence>
<dbReference type="Proteomes" id="UP000051086">
    <property type="component" value="Unassembled WGS sequence"/>
</dbReference>
<keyword evidence="1" id="KW-0732">Signal</keyword>
<evidence type="ECO:0008006" key="6">
    <source>
        <dbReference type="Google" id="ProtNLM"/>
    </source>
</evidence>
<dbReference type="SUPFAM" id="SSF103515">
    <property type="entry name" value="Autotransporter"/>
    <property type="match status" value="1"/>
</dbReference>
<dbReference type="Proteomes" id="UP000051887">
    <property type="component" value="Unassembled WGS sequence"/>
</dbReference>
<reference evidence="2 4" key="1">
    <citation type="submission" date="2015-09" db="EMBL/GenBank/DDBJ databases">
        <authorList>
            <person name="Rodrigo-Torres L."/>
            <person name="Arahal D.R."/>
        </authorList>
    </citation>
    <scope>NUCLEOTIDE SEQUENCE [LARGE SCALE GENOMIC DNA]</scope>
    <source>
        <strain evidence="2 4">CECT 5118</strain>
    </source>
</reference>
<sequence length="762" mass="79123">MFKSLMKGLMAVGAITYFSGPVKAWVGGSISTTHTFGTCLVDVAVDPTGYSHIRIGSSAQIASSPPLQGEFVGGANHGPTGYGYIAVNSFFNNLLVRDIEACGFSSVSDFQANPFYSTYSLTEEVSFAFRGVPAHGAVVQTTTGSVTGDGATAYDFRFALTGAASAAPSYESSATVVAPEIFVTSSGVTVNKGVIVDGGSAQIDSATAGTPIALTVRVHSEGLETLTIGQPGNGGATPANVGAVVYGPPGSLSLAPDTYTDFSVLFTPTAAGAFTVPVTFVTNDSDENPFNFEITGYAALPPQSDIMITSSESGAVADNGTDTVSSAVDVGTPQTVTYQISNAGTIPLVLTPPSIETNISYTSNVTVDSLTLNSTSVAPNSSTTMVIGYTATAGGAFEFDWFLQSNDPDLATFNITVSGVTADTPETEFEKTLEEIIDTVQADARRELLNEVSANQDMMGGALDRFLGRRTGNGVTRNASFDVTGSLSVTDEAATAQGTFGGSDVTGSGASRFLFGDFNLSRDQDGSTTGQLSARVIWERELINDTTVGYFLGGRASRSNLAGGFEGDASTLGVLAGVYGIKELTDNIFGSAYVGAGYSWTDMQIASPTLALDGDYEGKSYYAGFQVTGVIEPAPKMEVRPELKVDYGYTDIGVVGFDATGFNTSSAVSADFGSISLLETAFRTEVLWFMGDGDRTTLSLAPSINCRKETGQSSSSDCGGGVELGIANQSADGRAQLNANYAFTKVGNIEQQSITLSLEMQF</sequence>
<dbReference type="EMBL" id="CYSC01000031">
    <property type="protein sequence ID" value="CUH72380.1"/>
    <property type="molecule type" value="Genomic_DNA"/>
</dbReference>
<dbReference type="PROSITE" id="PS50194">
    <property type="entry name" value="FILAMIN_REPEAT"/>
    <property type="match status" value="1"/>
</dbReference>
<gene>
    <name evidence="2" type="ORF">TL5118_03962</name>
    <name evidence="3" type="ORF">TL5120_02179</name>
</gene>
<evidence type="ECO:0000313" key="5">
    <source>
        <dbReference type="Proteomes" id="UP000051887"/>
    </source>
</evidence>
<proteinExistence type="predicted"/>
<organism evidence="3 5">
    <name type="scientific">Thalassovita autumnalis</name>
    <dbReference type="NCBI Taxonomy" id="2072972"/>
    <lineage>
        <taxon>Bacteria</taxon>
        <taxon>Pseudomonadati</taxon>
        <taxon>Pseudomonadota</taxon>
        <taxon>Alphaproteobacteria</taxon>
        <taxon>Rhodobacterales</taxon>
        <taxon>Roseobacteraceae</taxon>
        <taxon>Thalassovita</taxon>
    </lineage>
</organism>
<feature type="signal peptide" evidence="1">
    <location>
        <begin position="1"/>
        <end position="24"/>
    </location>
</feature>
<accession>A0A0P1FUT8</accession>
<dbReference type="EMBL" id="CYSB01000041">
    <property type="protein sequence ID" value="CUH69990.1"/>
    <property type="molecule type" value="Genomic_DNA"/>
</dbReference>